<evidence type="ECO:0000256" key="1">
    <source>
        <dbReference type="SAM" id="MobiDB-lite"/>
    </source>
</evidence>
<dbReference type="EMBL" id="KZ857433">
    <property type="protein sequence ID" value="RDX45815.1"/>
    <property type="molecule type" value="Genomic_DNA"/>
</dbReference>
<feature type="compositionally biased region" description="Polar residues" evidence="1">
    <location>
        <begin position="37"/>
        <end position="50"/>
    </location>
</feature>
<feature type="compositionally biased region" description="Polar residues" evidence="1">
    <location>
        <begin position="10"/>
        <end position="20"/>
    </location>
</feature>
<name>A0A371CZW2_9APHY</name>
<protein>
    <submittedName>
        <fullName evidence="2">Uncharacterized protein</fullName>
    </submittedName>
</protein>
<keyword evidence="3" id="KW-1185">Reference proteome</keyword>
<proteinExistence type="predicted"/>
<dbReference type="Proteomes" id="UP000256964">
    <property type="component" value="Unassembled WGS sequence"/>
</dbReference>
<accession>A0A371CZW2</accession>
<reference evidence="2 3" key="1">
    <citation type="journal article" date="2018" name="Biotechnol. Biofuels">
        <title>Integrative visual omics of the white-rot fungus Polyporus brumalis exposes the biotechnological potential of its oxidative enzymes for delignifying raw plant biomass.</title>
        <authorList>
            <person name="Miyauchi S."/>
            <person name="Rancon A."/>
            <person name="Drula E."/>
            <person name="Hage H."/>
            <person name="Chaduli D."/>
            <person name="Favel A."/>
            <person name="Grisel S."/>
            <person name="Henrissat B."/>
            <person name="Herpoel-Gimbert I."/>
            <person name="Ruiz-Duenas F.J."/>
            <person name="Chevret D."/>
            <person name="Hainaut M."/>
            <person name="Lin J."/>
            <person name="Wang M."/>
            <person name="Pangilinan J."/>
            <person name="Lipzen A."/>
            <person name="Lesage-Meessen L."/>
            <person name="Navarro D."/>
            <person name="Riley R."/>
            <person name="Grigoriev I.V."/>
            <person name="Zhou S."/>
            <person name="Raouche S."/>
            <person name="Rosso M.N."/>
        </authorList>
    </citation>
    <scope>NUCLEOTIDE SEQUENCE [LARGE SCALE GENOMIC DNA]</scope>
    <source>
        <strain evidence="2 3">BRFM 1820</strain>
    </source>
</reference>
<evidence type="ECO:0000313" key="2">
    <source>
        <dbReference type="EMBL" id="RDX45815.1"/>
    </source>
</evidence>
<gene>
    <name evidence="2" type="ORF">OH76DRAFT_1485967</name>
</gene>
<dbReference type="AlphaFoldDB" id="A0A371CZW2"/>
<feature type="compositionally biased region" description="Polar residues" evidence="1">
    <location>
        <begin position="105"/>
        <end position="115"/>
    </location>
</feature>
<feature type="region of interest" description="Disordered" evidence="1">
    <location>
        <begin position="1"/>
        <end position="118"/>
    </location>
</feature>
<organism evidence="2 3">
    <name type="scientific">Lentinus brumalis</name>
    <dbReference type="NCBI Taxonomy" id="2498619"/>
    <lineage>
        <taxon>Eukaryota</taxon>
        <taxon>Fungi</taxon>
        <taxon>Dikarya</taxon>
        <taxon>Basidiomycota</taxon>
        <taxon>Agaricomycotina</taxon>
        <taxon>Agaricomycetes</taxon>
        <taxon>Polyporales</taxon>
        <taxon>Polyporaceae</taxon>
        <taxon>Lentinus</taxon>
    </lineage>
</organism>
<sequence>MSDVPVATEDGSSVDGSQTVVGALPRQGQSQRRDESSLPSSSPIRYTSMASEDEGEDAGKSRASFDSGPMWAALGSIARSPPHAGVQFDEHESSPFEDGEVAEPQTRTTPQTSHEQLTRDEEDFGLRVAQQHQEYSGELVGIRSASHNVPMARKRLWEGS</sequence>
<evidence type="ECO:0000313" key="3">
    <source>
        <dbReference type="Proteomes" id="UP000256964"/>
    </source>
</evidence>